<feature type="compositionally biased region" description="Basic and acidic residues" evidence="5">
    <location>
        <begin position="941"/>
        <end position="958"/>
    </location>
</feature>
<keyword evidence="3 6" id="KW-1133">Transmembrane helix</keyword>
<feature type="transmembrane region" description="Helical" evidence="6">
    <location>
        <begin position="3374"/>
        <end position="3392"/>
    </location>
</feature>
<feature type="region of interest" description="Disordered" evidence="5">
    <location>
        <begin position="3271"/>
        <end position="3310"/>
    </location>
</feature>
<dbReference type="OrthoDB" id="417037at2759"/>
<feature type="compositionally biased region" description="Basic and acidic residues" evidence="5">
    <location>
        <begin position="3124"/>
        <end position="3191"/>
    </location>
</feature>
<dbReference type="InterPro" id="IPR003323">
    <property type="entry name" value="OTU_dom"/>
</dbReference>
<evidence type="ECO:0000313" key="9">
    <source>
        <dbReference type="EMBL" id="OLQ00077.1"/>
    </source>
</evidence>
<accession>A0A1Q9DY52</accession>
<feature type="compositionally biased region" description="Polar residues" evidence="5">
    <location>
        <begin position="649"/>
        <end position="663"/>
    </location>
</feature>
<feature type="transmembrane region" description="Helical" evidence="6">
    <location>
        <begin position="3398"/>
        <end position="3418"/>
    </location>
</feature>
<dbReference type="InterPro" id="IPR000477">
    <property type="entry name" value="RT_dom"/>
</dbReference>
<dbReference type="EMBL" id="LSRX01000340">
    <property type="protein sequence ID" value="OLQ00077.1"/>
    <property type="molecule type" value="Genomic_DNA"/>
</dbReference>
<evidence type="ECO:0000259" key="8">
    <source>
        <dbReference type="PROSITE" id="PS50878"/>
    </source>
</evidence>
<dbReference type="InterPro" id="IPR036691">
    <property type="entry name" value="Endo/exonu/phosph_ase_sf"/>
</dbReference>
<comment type="subcellular location">
    <subcellularLocation>
        <location evidence="1">Membrane</location>
        <topology evidence="1">Multi-pass membrane protein</topology>
    </subcellularLocation>
</comment>
<feature type="region of interest" description="Disordered" evidence="5">
    <location>
        <begin position="923"/>
        <end position="968"/>
    </location>
</feature>
<evidence type="ECO:0000256" key="2">
    <source>
        <dbReference type="ARBA" id="ARBA00022692"/>
    </source>
</evidence>
<feature type="region of interest" description="Disordered" evidence="5">
    <location>
        <begin position="614"/>
        <end position="673"/>
    </location>
</feature>
<dbReference type="Pfam" id="PF00078">
    <property type="entry name" value="RVT_1"/>
    <property type="match status" value="1"/>
</dbReference>
<feature type="region of interest" description="Disordered" evidence="5">
    <location>
        <begin position="822"/>
        <end position="841"/>
    </location>
</feature>
<dbReference type="GO" id="GO:0003824">
    <property type="term" value="F:catalytic activity"/>
    <property type="evidence" value="ECO:0007669"/>
    <property type="project" value="InterPro"/>
</dbReference>
<gene>
    <name evidence="9" type="primary">infB</name>
    <name evidence="9" type="ORF">AK812_SmicGene17295</name>
</gene>
<dbReference type="SUPFAM" id="SSF54001">
    <property type="entry name" value="Cysteine proteinases"/>
    <property type="match status" value="1"/>
</dbReference>
<evidence type="ECO:0000259" key="7">
    <source>
        <dbReference type="PROSITE" id="PS50802"/>
    </source>
</evidence>
<keyword evidence="10" id="KW-1185">Reference proteome</keyword>
<dbReference type="PROSITE" id="PS50802">
    <property type="entry name" value="OTU"/>
    <property type="match status" value="1"/>
</dbReference>
<keyword evidence="9" id="KW-0396">Initiation factor</keyword>
<dbReference type="Pfam" id="PF03372">
    <property type="entry name" value="Exo_endo_phos"/>
    <property type="match status" value="1"/>
</dbReference>
<reference evidence="9 10" key="1">
    <citation type="submission" date="2016-02" db="EMBL/GenBank/DDBJ databases">
        <title>Genome analysis of coral dinoflagellate symbionts highlights evolutionary adaptations to a symbiotic lifestyle.</title>
        <authorList>
            <person name="Aranda M."/>
            <person name="Li Y."/>
            <person name="Liew Y.J."/>
            <person name="Baumgarten S."/>
            <person name="Simakov O."/>
            <person name="Wilson M."/>
            <person name="Piel J."/>
            <person name="Ashoor H."/>
            <person name="Bougouffa S."/>
            <person name="Bajic V.B."/>
            <person name="Ryu T."/>
            <person name="Ravasi T."/>
            <person name="Bayer T."/>
            <person name="Micklem G."/>
            <person name="Kim H."/>
            <person name="Bhak J."/>
            <person name="Lajeunesse T.C."/>
            <person name="Voolstra C.R."/>
        </authorList>
    </citation>
    <scope>NUCLEOTIDE SEQUENCE [LARGE SCALE GENOMIC DNA]</scope>
    <source>
        <strain evidence="9 10">CCMP2467</strain>
    </source>
</reference>
<evidence type="ECO:0000256" key="1">
    <source>
        <dbReference type="ARBA" id="ARBA00004141"/>
    </source>
</evidence>
<evidence type="ECO:0000256" key="6">
    <source>
        <dbReference type="SAM" id="Phobius"/>
    </source>
</evidence>
<feature type="domain" description="Reverse transcriptase" evidence="8">
    <location>
        <begin position="2452"/>
        <end position="2714"/>
    </location>
</feature>
<evidence type="ECO:0000256" key="5">
    <source>
        <dbReference type="SAM" id="MobiDB-lite"/>
    </source>
</evidence>
<feature type="transmembrane region" description="Helical" evidence="6">
    <location>
        <begin position="3476"/>
        <end position="3493"/>
    </location>
</feature>
<dbReference type="CDD" id="cd22744">
    <property type="entry name" value="OTU"/>
    <property type="match status" value="1"/>
</dbReference>
<comment type="caution">
    <text evidence="9">The sequence shown here is derived from an EMBL/GenBank/DDBJ whole genome shotgun (WGS) entry which is preliminary data.</text>
</comment>
<keyword evidence="2 6" id="KW-0812">Transmembrane</keyword>
<dbReference type="Gene3D" id="3.60.10.10">
    <property type="entry name" value="Endonuclease/exonuclease/phosphatase"/>
    <property type="match status" value="1"/>
</dbReference>
<feature type="region of interest" description="Disordered" evidence="5">
    <location>
        <begin position="1319"/>
        <end position="1350"/>
    </location>
</feature>
<organism evidence="9 10">
    <name type="scientific">Symbiodinium microadriaticum</name>
    <name type="common">Dinoflagellate</name>
    <name type="synonym">Zooxanthella microadriatica</name>
    <dbReference type="NCBI Taxonomy" id="2951"/>
    <lineage>
        <taxon>Eukaryota</taxon>
        <taxon>Sar</taxon>
        <taxon>Alveolata</taxon>
        <taxon>Dinophyceae</taxon>
        <taxon>Suessiales</taxon>
        <taxon>Symbiodiniaceae</taxon>
        <taxon>Symbiodinium</taxon>
    </lineage>
</organism>
<dbReference type="GO" id="GO:0003743">
    <property type="term" value="F:translation initiation factor activity"/>
    <property type="evidence" value="ECO:0007669"/>
    <property type="project" value="UniProtKB-KW"/>
</dbReference>
<dbReference type="PROSITE" id="PS50878">
    <property type="entry name" value="RT_POL"/>
    <property type="match status" value="1"/>
</dbReference>
<dbReference type="PANTHER" id="PTHR11132">
    <property type="entry name" value="SOLUTE CARRIER FAMILY 35"/>
    <property type="match status" value="1"/>
</dbReference>
<protein>
    <submittedName>
        <fullName evidence="9">Translation initiation factor IF-2</fullName>
    </submittedName>
</protein>
<feature type="compositionally biased region" description="Basic and acidic residues" evidence="5">
    <location>
        <begin position="1393"/>
        <end position="1412"/>
    </location>
</feature>
<feature type="compositionally biased region" description="Basic and acidic residues" evidence="5">
    <location>
        <begin position="625"/>
        <end position="648"/>
    </location>
</feature>
<dbReference type="Proteomes" id="UP000186817">
    <property type="component" value="Unassembled WGS sequence"/>
</dbReference>
<feature type="region of interest" description="Disordered" evidence="5">
    <location>
        <begin position="1364"/>
        <end position="1412"/>
    </location>
</feature>
<proteinExistence type="predicted"/>
<dbReference type="SUPFAM" id="SSF56219">
    <property type="entry name" value="DNase I-like"/>
    <property type="match status" value="1"/>
</dbReference>
<feature type="domain" description="OTU" evidence="7">
    <location>
        <begin position="1407"/>
        <end position="1571"/>
    </location>
</feature>
<feature type="transmembrane region" description="Helical" evidence="6">
    <location>
        <begin position="3500"/>
        <end position="3520"/>
    </location>
</feature>
<dbReference type="Gene3D" id="3.90.70.80">
    <property type="match status" value="1"/>
</dbReference>
<feature type="compositionally biased region" description="Basic and acidic residues" evidence="5">
    <location>
        <begin position="3271"/>
        <end position="3303"/>
    </location>
</feature>
<dbReference type="InterPro" id="IPR050186">
    <property type="entry name" value="TPT_transporter"/>
</dbReference>
<feature type="compositionally biased region" description="Low complexity" evidence="5">
    <location>
        <begin position="874"/>
        <end position="888"/>
    </location>
</feature>
<feature type="region of interest" description="Disordered" evidence="5">
    <location>
        <begin position="854"/>
        <end position="891"/>
    </location>
</feature>
<keyword evidence="4 6" id="KW-0472">Membrane</keyword>
<feature type="compositionally biased region" description="Basic and acidic residues" evidence="5">
    <location>
        <begin position="1319"/>
        <end position="1337"/>
    </location>
</feature>
<feature type="region of interest" description="Disordered" evidence="5">
    <location>
        <begin position="1590"/>
        <end position="1640"/>
    </location>
</feature>
<dbReference type="InterPro" id="IPR038765">
    <property type="entry name" value="Papain-like_cys_pep_sf"/>
</dbReference>
<keyword evidence="9" id="KW-0648">Protein biosynthesis</keyword>
<feature type="compositionally biased region" description="Gly residues" evidence="5">
    <location>
        <begin position="863"/>
        <end position="873"/>
    </location>
</feature>
<feature type="region of interest" description="Disordered" evidence="5">
    <location>
        <begin position="3115"/>
        <end position="3191"/>
    </location>
</feature>
<evidence type="ECO:0000313" key="10">
    <source>
        <dbReference type="Proteomes" id="UP000186817"/>
    </source>
</evidence>
<feature type="region of interest" description="Disordered" evidence="5">
    <location>
        <begin position="1"/>
        <end position="33"/>
    </location>
</feature>
<sequence length="3568" mass="392558">MESCQPSGSDVPCQDVERETRPPGYDNDDGGGEAPAAGYFFQGERIISAVLEELRKLPPDRTLLPVQRNRSVFEGIELLVFGGCSAGGRGALYNLAIRCMHACDQVASCFDEVHEIQHMLPQALWAYEKHRHNLEEETLKTPVLEPANAFHVVEPMTHAAAIVHEEQFDYFMLSKRGVQRPVFPWSPEAWRLARDLQQQVKSTLPILSGRRDAAAYSALSPLMLLRRASCAKGTALLLTRDARKAATKPIRESTAFLIGGKDKAARQHRQGVDEVLQAQRQHCFAESSLFWRVRVQRGPFQSWSLEQLARSWLQEESPGSSGCPFEPSLRDLLLLAYPLAVATTLALGAMPSEFSTGAKTPRPVEGRFFPEGSLQALSGPPLPLALASTAPAALLTKMSATPKARGDDPVAVQSSQIVLSVASWCICSVGMMVFNKMAVTRFPAECCLVALQMAFCSAFLLCFAQKSIHIGSFRDVARWSLVIPCFSGMLLTSIMRRCPYWSSCAASRQSSHSSSHLLTPAMALLSLLGLFVPVLSAAQGDYQKYMSQYAGDYEKYMHGGGGNGGSGDYEKYYKKYMSQYGSGASGGYEKFMSQYAGDYASKYMPSSAESKKSAEAKPVSFAASDDSHSKKDSAKESDEKAHHSEHEQSGYQQYMNQGSQSGDYSKYMQGHGSQGGDYQQYLQSYGGDYSKYMQGHGSQAGDYKQYMQSYGGWDRLLQPGIRGYTALEAPPWPSVAALVNSEGFMELAFIGPNRTPQTPENESGRVRRDLALQDGGEDFIVSAGECEDPAPNIDEAPGEGENREPDDQLVCAVFERRAGGYRQVSEHTEAPRGGGRTEDDDTFFKDLKAWLMSRGREPQCKGSGNGKGKGGKVGRSNSQQQPASSTASAKDDAVLKAVLRLVERAETRGAQGINDRLRTLVHQADQGKQLSSGRAARKQKAKESGRAARKQKAQDKKKGQQQSFYDSNAWLTENQGSSSYSAGKGKGQQPMEGWHVDRSLQAITAGEARKRLEAQQPLGAASIIVKDSEQATALQNLAKVHEVKDKVAIISQRDLGDGATTRDVTCIKGDRREVREWKAVPLTSAGPSETPTVRLKSSFQPPARDLQTVRIIAARSFMEPAMWANLQGSPRDVVTKLLGSKPIRAEGWKLVSGPNEDQSFVGYLTFEKAVAQKILGSSGRYGLFVEALARDQPVRAVVQWIAPGDMSGVAYLRDVLQQAKGRALAYRKGQGVCLGIRAQRGEALQVAATWRVRGVPKSWSEDDVVEAMTGAGFHTVSVISEASSSRPWLMRGTLEKDTGELALLIEAGLKTLRAERVVGRQRSEAFRERPWKPERATKGKAAGKGKPNVVSAGFPLLMEITDDGEDASEAKDENQSAPDAMAVEGSQAKSTKRPREGDQSRAGKESWEEKECGGQGHCFYNCVTAGFVLKTSPASFEEIQKTLAEKGRGLRARIATYVKEHPAAFKPYFHVNVVDPRAADQQAAQEHIRKVENGEAPTNWQEYLQALFRPQRYADEIAFRAAAALLGVNLCLICGSNLDKPDQVLFYQNPRASVVLYLRHALGHYTLLIPRSEQLPDYVMAGAEVASPQAFAPRGGGESEAVDDSWLPPRGCSPSPIPEPEPQVTPVKQEHTSSPGVVSRGCVEALQASRAVVIKREPSPRNIVAMPLRRLRRKVKLEPIRECGAQRPTGATAVRHKRGKVKSEPKLSPAVSFRRLRGKTSLAAPPVKLEVSGEGATDPQVHWSTLGAKKRSQQFVTSHNRFAWMCDVCKMRVSAGEWANLRFARSNHISRLHKGEDKRRFSKLGPEPRLPIPLQFDCSDPTWMCWHCGYFLTKCQRRVRANSIEAHIRQCELCPLGWTPLLNLKAILEDHGFVTLGKHQGALAQMFHRVDLRAYRPASRASVKQEPGKGYIHDVTDDGDVEPNPGPSCSYDVLSWNAQGFNHVVQALQLGWFSDFDVAVIQEPNLSRGLYVELAGMCERRGFHLYARLAEEGTDSIGRRVARGGLATLVRHGLPSHRVGDQAREGDFERLTIRVGTCLVHNVHRKPSGPPEPYQDTVAEWIDDSGPSIAVGDHNVDYCDWHCPHGSKHAALADDGRPLPTRVDGNRCIDYVLGSGAEVNDLALRDGTLGDHFMLTCRVQVHNPGREVLCRARPTTCYLPPTGTSGKSWTEAQAALWQDVQIPEERELTTEEEWRWFNDRAESAMRAATLACGVRVNDPPQRRAKGSLYDVQVQAAGARGAQENQTFQLRGLLKLQGRLREWQRQSNSGRDTRAIQANIVRTWPRKLGDFHVCSLEEALAKVAQAIGDAQHARTRQAVCRWQQDLAARGKRASRWLQGKGRIITKVAPHDAPDDAPPTSLSINTSLDSLRVFWGTIWDRPGIDYDAAVWRWKQSGQNSRFVGRASALWAPEALHAAATAKPTGAAGPDGWSGAEISTWPLQAWICYSALLDRWMRQGIFPRAWRQLRQVHLPKEGGDDSGRIVKADGLRPIAIMSILWRVVSSAAATHESMQSWVDQVVEPGQFGGIRARHLHQGLGKLSGAFQRGAALTSLDLAKCFDYVHPALATRILAEAGFPRILLAAMSHAWTQERFMELGGYVLRSPQNVDSAMPQGDGLSPLALNVLLSAACREARRLGLHDFEQSIFLDDRAFTSAPGDVPRLLAHWESWSNVLGLKENRRKQAIVARSASCRHRLRDLGLGHLLQDSVRVLGVDLTASPSGACPTADARVKAALTMGRKLLNRAIPVTIRRDLWRTRVIAKVSWGHLFQPPAKETVAQFTALFKQVVYSHRMGHAGLRQILEGHAMHMPFMAGLHALRAWRSSGAAQQLAAQSGEGTWFGTVASFLTGHGWHHEGGSVFSTATRRLDCDADPPKHMEHKVRAQWRQQLHETFLQADRRDSRALGHWAFSEAQVRKAIPLYQDAGSDCKSVMLGAAHSTAFYQKRKYGHVAPSCPWCTQAVAPDWEHLVWHCTGLVGVENRPPRPLAAEASRLGWPMPGESDSQAAARLRWMGCVREQVSEPKLGSGLRAVLAGDYKQYMQSYGGDYSKYMQGQGSQAGDYKQYMQSYGGDYSKYMQGQGSQGSGYKQYVNGYAKYMQGNAGQGAEGNPALLLADASSSGARKHNHADSEKKSSDSEKDKGSEASEKDKAEPAEAQEMSERQREQLERQHEKQRLHEELSSERASLHAELASEHERLRKELAAEAKQAAARAADAAKAAAAKAPALLVGQPVVKETAELDAEKQRLHDELASERESLRKELAAEQEHLRQELAAEAKQERQEREEEQKEEQAEKEREQKENKQEEQATAPAELAAVPTPSPFLFVAATLAASSFVAGLLRLRQQHQALQESDDLVYVEVAGLAVESFYPQPLQVNTGMMVSIFIMLCGSGLYASRMPRQHLTGVGWALLNTFFAVADRLLQRLMLAPDLAPVDISKCGVTLLNNLGGLVPVLLCAIATEEWKDVPHVSDLTLPSYSWLLASCVVGVGLSYTGIWCQSLISATSFLVLINASKFAIVCIEALFMNSYQLTWAQVLGALITIFGAVTFGQARESLVEKPAPETEPLVPPARV</sequence>
<dbReference type="InterPro" id="IPR005135">
    <property type="entry name" value="Endo/exonuclease/phosphatase"/>
</dbReference>
<evidence type="ECO:0000256" key="3">
    <source>
        <dbReference type="ARBA" id="ARBA00022989"/>
    </source>
</evidence>
<feature type="region of interest" description="Disordered" evidence="5">
    <location>
        <begin position="782"/>
        <end position="805"/>
    </location>
</feature>
<evidence type="ECO:0000256" key="4">
    <source>
        <dbReference type="ARBA" id="ARBA00023136"/>
    </source>
</evidence>
<name>A0A1Q9DY52_SYMMI</name>
<feature type="transmembrane region" description="Helical" evidence="6">
    <location>
        <begin position="3526"/>
        <end position="3545"/>
    </location>
</feature>
<dbReference type="GO" id="GO:0016020">
    <property type="term" value="C:membrane"/>
    <property type="evidence" value="ECO:0007669"/>
    <property type="project" value="UniProtKB-SubCell"/>
</dbReference>